<evidence type="ECO:0008006" key="4">
    <source>
        <dbReference type="Google" id="ProtNLM"/>
    </source>
</evidence>
<dbReference type="RefSeq" id="WP_212920549.1">
    <property type="nucleotide sequence ID" value="NZ_BORP01000002.1"/>
</dbReference>
<evidence type="ECO:0000256" key="1">
    <source>
        <dbReference type="SAM" id="Phobius"/>
    </source>
</evidence>
<gene>
    <name evidence="2" type="ORF">J43TS3_16840</name>
</gene>
<name>A0A920C6X9_9BACI</name>
<keyword evidence="3" id="KW-1185">Reference proteome</keyword>
<evidence type="ECO:0000313" key="3">
    <source>
        <dbReference type="Proteomes" id="UP000676917"/>
    </source>
</evidence>
<keyword evidence="1" id="KW-0472">Membrane</keyword>
<feature type="transmembrane region" description="Helical" evidence="1">
    <location>
        <begin position="20"/>
        <end position="50"/>
    </location>
</feature>
<comment type="caution">
    <text evidence="2">The sequence shown here is derived from an EMBL/GenBank/DDBJ whole genome shotgun (WGS) entry which is preliminary data.</text>
</comment>
<proteinExistence type="predicted"/>
<protein>
    <recommendedName>
        <fullName evidence="4">DUF4190 domain-containing protein</fullName>
    </recommendedName>
</protein>
<evidence type="ECO:0000313" key="2">
    <source>
        <dbReference type="EMBL" id="GIO27073.1"/>
    </source>
</evidence>
<dbReference type="Proteomes" id="UP000676917">
    <property type="component" value="Unassembled WGS sequence"/>
</dbReference>
<keyword evidence="1" id="KW-1133">Transmembrane helix</keyword>
<dbReference type="AlphaFoldDB" id="A0A920C6X9"/>
<dbReference type="EMBL" id="BORP01000002">
    <property type="protein sequence ID" value="GIO27073.1"/>
    <property type="molecule type" value="Genomic_DNA"/>
</dbReference>
<feature type="transmembrane region" description="Helical" evidence="1">
    <location>
        <begin position="62"/>
        <end position="86"/>
    </location>
</feature>
<organism evidence="2 3">
    <name type="scientific">Ornithinibacillus bavariensis</name>
    <dbReference type="NCBI Taxonomy" id="545502"/>
    <lineage>
        <taxon>Bacteria</taxon>
        <taxon>Bacillati</taxon>
        <taxon>Bacillota</taxon>
        <taxon>Bacilli</taxon>
        <taxon>Bacillales</taxon>
        <taxon>Bacillaceae</taxon>
        <taxon>Ornithinibacillus</taxon>
    </lineage>
</organism>
<accession>A0A920C6X9</accession>
<sequence length="88" mass="9291">METNQNVTVSNQSNGLGITSMVLGIVGLVLVFVPGLPYPLGILAIIFGLIAMKNPVKKGFAITGLITGIITIILKVLFWAALASIFTY</sequence>
<keyword evidence="1" id="KW-0812">Transmembrane</keyword>
<reference evidence="2" key="1">
    <citation type="submission" date="2021-03" db="EMBL/GenBank/DDBJ databases">
        <title>Antimicrobial resistance genes in bacteria isolated from Japanese honey, and their potential for conferring macrolide and lincosamide resistance in the American foulbrood pathogen Paenibacillus larvae.</title>
        <authorList>
            <person name="Okamoto M."/>
            <person name="Kumagai M."/>
            <person name="Kanamori H."/>
            <person name="Takamatsu D."/>
        </authorList>
    </citation>
    <scope>NUCLEOTIDE SEQUENCE</scope>
    <source>
        <strain evidence="2">J43TS3</strain>
    </source>
</reference>